<comment type="similarity">
    <text evidence="1">Belongs to the RMD1/sif2 family.</text>
</comment>
<keyword evidence="4" id="KW-1185">Reference proteome</keyword>
<dbReference type="AlphaFoldDB" id="A0A914C612"/>
<dbReference type="Pfam" id="PF02582">
    <property type="entry name" value="DUF155"/>
    <property type="match status" value="1"/>
</dbReference>
<organism evidence="4 5">
    <name type="scientific">Acrobeloides nanus</name>
    <dbReference type="NCBI Taxonomy" id="290746"/>
    <lineage>
        <taxon>Eukaryota</taxon>
        <taxon>Metazoa</taxon>
        <taxon>Ecdysozoa</taxon>
        <taxon>Nematoda</taxon>
        <taxon>Chromadorea</taxon>
        <taxon>Rhabditida</taxon>
        <taxon>Tylenchina</taxon>
        <taxon>Cephalobomorpha</taxon>
        <taxon>Cephaloboidea</taxon>
        <taxon>Cephalobidae</taxon>
        <taxon>Acrobeloides</taxon>
    </lineage>
</organism>
<sequence>MATRNFVIRPKTGSIGYFGQPFLRFSSDLSSDAKMTKEFETEPKDATKEKTAKKHKRKQRRIKASTYKNETVTKPLAKSFNLKALVRASEDEYTFWHRYKMEFVDREFDHVLHVCLKPQYHQEKTWLREFYVFEEGVVTFWGMDSHEIGDVTENILKKSFASNIIPKRYMNEETEKMPFVENEYSHDCIRQDGINLTNTDHQDGVLKRIAFSQGLAVNVILGIWEQEMDEIKKPFESLSKDLVDSKKLWNIKKCKKHLGLLSMFRYRSNLESDLFDTDDFWEYPNLEAIYNSTTRHFEIESRRRILNKNIDDCENLLKNVENIVFHEKSWKLEWYIIILITIEIIINIDKLISIFWMVLENGLKFTGLKRNEIGTEKEEISRR</sequence>
<evidence type="ECO:0000256" key="1">
    <source>
        <dbReference type="ARBA" id="ARBA00008306"/>
    </source>
</evidence>
<protein>
    <submittedName>
        <fullName evidence="5">DUF155 domain-containing protein</fullName>
    </submittedName>
</protein>
<evidence type="ECO:0000313" key="4">
    <source>
        <dbReference type="Proteomes" id="UP000887540"/>
    </source>
</evidence>
<feature type="domain" description="DUF155" evidence="3">
    <location>
        <begin position="131"/>
        <end position="307"/>
    </location>
</feature>
<dbReference type="InterPro" id="IPR003734">
    <property type="entry name" value="DUF155"/>
</dbReference>
<dbReference type="InterPro" id="IPR051624">
    <property type="entry name" value="RMD1/Sad1-interacting"/>
</dbReference>
<evidence type="ECO:0000259" key="3">
    <source>
        <dbReference type="Pfam" id="PF02582"/>
    </source>
</evidence>
<evidence type="ECO:0000256" key="2">
    <source>
        <dbReference type="SAM" id="MobiDB-lite"/>
    </source>
</evidence>
<proteinExistence type="inferred from homology"/>
<dbReference type="GO" id="GO:0070131">
    <property type="term" value="P:positive regulation of mitochondrial translation"/>
    <property type="evidence" value="ECO:0007669"/>
    <property type="project" value="TreeGrafter"/>
</dbReference>
<dbReference type="PANTHER" id="PTHR16255">
    <property type="entry name" value="REQUIRED FOR MEIOTIC NUCLEAR DIVISION PROTEIN 1 HOMOLOG"/>
    <property type="match status" value="1"/>
</dbReference>
<accession>A0A914C612</accession>
<feature type="region of interest" description="Disordered" evidence="2">
    <location>
        <begin position="36"/>
        <end position="61"/>
    </location>
</feature>
<feature type="compositionally biased region" description="Basic residues" evidence="2">
    <location>
        <begin position="51"/>
        <end position="61"/>
    </location>
</feature>
<dbReference type="PANTHER" id="PTHR16255:SF1">
    <property type="entry name" value="REQUIRED FOR MEIOTIC NUCLEAR DIVISION PROTEIN 1 HOMOLOG"/>
    <property type="match status" value="1"/>
</dbReference>
<feature type="compositionally biased region" description="Basic and acidic residues" evidence="2">
    <location>
        <begin position="36"/>
        <end position="50"/>
    </location>
</feature>
<dbReference type="GO" id="GO:0005739">
    <property type="term" value="C:mitochondrion"/>
    <property type="evidence" value="ECO:0007669"/>
    <property type="project" value="UniProtKB-ARBA"/>
</dbReference>
<dbReference type="Proteomes" id="UP000887540">
    <property type="component" value="Unplaced"/>
</dbReference>
<name>A0A914C612_9BILA</name>
<dbReference type="WBParaSite" id="ACRNAN_Path_363.g1368.t1">
    <property type="protein sequence ID" value="ACRNAN_Path_363.g1368.t1"/>
    <property type="gene ID" value="ACRNAN_Path_363.g1368"/>
</dbReference>
<reference evidence="5" key="1">
    <citation type="submission" date="2022-11" db="UniProtKB">
        <authorList>
            <consortium name="WormBaseParasite"/>
        </authorList>
    </citation>
    <scope>IDENTIFICATION</scope>
</reference>
<evidence type="ECO:0000313" key="5">
    <source>
        <dbReference type="WBParaSite" id="ACRNAN_Path_363.g1368.t1"/>
    </source>
</evidence>